<keyword evidence="5" id="KW-1185">Reference proteome</keyword>
<dbReference type="Proteomes" id="UP000646738">
    <property type="component" value="Unassembled WGS sequence"/>
</dbReference>
<feature type="domain" description="NAD-dependent epimerase/dehydratase" evidence="2">
    <location>
        <begin position="10"/>
        <end position="220"/>
    </location>
</feature>
<gene>
    <name evidence="4" type="ORF">Srubr_17500</name>
</gene>
<dbReference type="InterPro" id="IPR010099">
    <property type="entry name" value="SDR39U1"/>
</dbReference>
<organism evidence="4 5">
    <name type="scientific">Streptomyces rubradiris</name>
    <name type="common">Streptomyces achromogenes subsp. rubradiris</name>
    <dbReference type="NCBI Taxonomy" id="285531"/>
    <lineage>
        <taxon>Bacteria</taxon>
        <taxon>Bacillati</taxon>
        <taxon>Actinomycetota</taxon>
        <taxon>Actinomycetes</taxon>
        <taxon>Kitasatosporales</taxon>
        <taxon>Streptomycetaceae</taxon>
        <taxon>Streptomyces</taxon>
    </lineage>
</organism>
<evidence type="ECO:0000313" key="4">
    <source>
        <dbReference type="EMBL" id="GHI51904.1"/>
    </source>
</evidence>
<dbReference type="EMBL" id="BNEA01000001">
    <property type="protein sequence ID" value="GHI51904.1"/>
    <property type="molecule type" value="Genomic_DNA"/>
</dbReference>
<dbReference type="SUPFAM" id="SSF51735">
    <property type="entry name" value="NAD(P)-binding Rossmann-fold domains"/>
    <property type="match status" value="1"/>
</dbReference>
<dbReference type="Pfam" id="PF01370">
    <property type="entry name" value="Epimerase"/>
    <property type="match status" value="1"/>
</dbReference>
<dbReference type="InterPro" id="IPR013549">
    <property type="entry name" value="DUF1731"/>
</dbReference>
<evidence type="ECO:0000259" key="3">
    <source>
        <dbReference type="Pfam" id="PF08338"/>
    </source>
</evidence>
<feature type="domain" description="DUF1731" evidence="3">
    <location>
        <begin position="255"/>
        <end position="300"/>
    </location>
</feature>
<dbReference type="Gene3D" id="3.40.50.720">
    <property type="entry name" value="NAD(P)-binding Rossmann-like Domain"/>
    <property type="match status" value="1"/>
</dbReference>
<dbReference type="InterPro" id="IPR036291">
    <property type="entry name" value="NAD(P)-bd_dom_sf"/>
</dbReference>
<evidence type="ECO:0000313" key="5">
    <source>
        <dbReference type="Proteomes" id="UP000646738"/>
    </source>
</evidence>
<reference evidence="5" key="1">
    <citation type="submission" date="2023-07" db="EMBL/GenBank/DDBJ databases">
        <title>Whole genome shotgun sequence of Streptomyces achromogenes subsp. rubradiris NBRC 14000.</title>
        <authorList>
            <person name="Komaki H."/>
            <person name="Tamura T."/>
        </authorList>
    </citation>
    <scope>NUCLEOTIDE SEQUENCE [LARGE SCALE GENOMIC DNA]</scope>
    <source>
        <strain evidence="5">NBRC 14000</strain>
    </source>
</reference>
<dbReference type="PANTHER" id="PTHR11092">
    <property type="entry name" value="SUGAR NUCLEOTIDE EPIMERASE RELATED"/>
    <property type="match status" value="1"/>
</dbReference>
<accession>A0ABQ3R7T9</accession>
<dbReference type="InterPro" id="IPR001509">
    <property type="entry name" value="Epimerase_deHydtase"/>
</dbReference>
<dbReference type="PANTHER" id="PTHR11092:SF0">
    <property type="entry name" value="EPIMERASE FAMILY PROTEIN SDR39U1"/>
    <property type="match status" value="1"/>
</dbReference>
<dbReference type="Pfam" id="PF08338">
    <property type="entry name" value="DUF1731"/>
    <property type="match status" value="1"/>
</dbReference>
<protein>
    <submittedName>
        <fullName evidence="4">Epimerase</fullName>
    </submittedName>
</protein>
<comment type="caution">
    <text evidence="4">The sequence shown here is derived from an EMBL/GenBank/DDBJ whole genome shotgun (WGS) entry which is preliminary data.</text>
</comment>
<dbReference type="NCBIfam" id="TIGR01777">
    <property type="entry name" value="yfcH"/>
    <property type="match status" value="1"/>
</dbReference>
<proteinExistence type="inferred from homology"/>
<name>A0ABQ3R7T9_STRRR</name>
<evidence type="ECO:0000259" key="2">
    <source>
        <dbReference type="Pfam" id="PF01370"/>
    </source>
</evidence>
<sequence>MLGAMERSRIAVAGASGLIGGALVRSLAADGHEVVRLVRRAPESPDEVHWDPERGRVDAVGLTGCDVVVNLAAAGVGDRRWTPQYKRVLRDSRVLGTAALAEAVASLPEPPRVFVNGSAIGFYGDTGGRVVDEHAPPGDGFLARLCVEWEEAAAPAEEAGVRTVFLRTGLVVARGGGAWGRLFPLFRAGLGGRLGDGRQYWSYIALHDEVAAIRHLVDREDLSGPFNLTAPQPLTNREITAAMGRVLHRPAVCAVPGAVLRAVLGEMAGDVLGSQRVVPKRLLESGFRFAFPGIEEAIRAA</sequence>
<comment type="similarity">
    <text evidence="1">Belongs to the NAD(P)-dependent epimerase/dehydratase family. SDR39U1 subfamily.</text>
</comment>
<evidence type="ECO:0000256" key="1">
    <source>
        <dbReference type="ARBA" id="ARBA00009353"/>
    </source>
</evidence>